<evidence type="ECO:0000313" key="3">
    <source>
        <dbReference type="Proteomes" id="UP000066624"/>
    </source>
</evidence>
<feature type="domain" description="DUF306" evidence="1">
    <location>
        <begin position="218"/>
        <end position="320"/>
    </location>
</feature>
<evidence type="ECO:0000313" key="2">
    <source>
        <dbReference type="EMBL" id="AKS40448.1"/>
    </source>
</evidence>
<evidence type="ECO:0000259" key="1">
    <source>
        <dbReference type="Pfam" id="PF03724"/>
    </source>
</evidence>
<dbReference type="Gene3D" id="2.40.128.270">
    <property type="match status" value="1"/>
</dbReference>
<dbReference type="InterPro" id="IPR038670">
    <property type="entry name" value="HslJ-like_sf"/>
</dbReference>
<accession>A0A0K0XRX8</accession>
<dbReference type="Pfam" id="PF03724">
    <property type="entry name" value="META"/>
    <property type="match status" value="1"/>
</dbReference>
<reference evidence="2 3" key="1">
    <citation type="submission" date="2015-07" db="EMBL/GenBank/DDBJ databases">
        <authorList>
            <person name="Noorani M."/>
        </authorList>
    </citation>
    <scope>NUCLEOTIDE SEQUENCE [LARGE SCALE GENOMIC DNA]</scope>
    <source>
        <strain evidence="2 3">KCTC 42284</strain>
    </source>
</reference>
<dbReference type="InterPro" id="IPR039366">
    <property type="entry name" value="Pilotin"/>
</dbReference>
<dbReference type="AlphaFoldDB" id="A0A0K0XRX8"/>
<dbReference type="EMBL" id="CP012154">
    <property type="protein sequence ID" value="AKS40448.1"/>
    <property type="molecule type" value="Genomic_DNA"/>
</dbReference>
<dbReference type="InterPro" id="IPR053147">
    <property type="entry name" value="Hsp_HslJ-like"/>
</dbReference>
<dbReference type="RefSeq" id="WP_082169313.1">
    <property type="nucleotide sequence ID" value="NZ_CP012154.1"/>
</dbReference>
<dbReference type="KEGG" id="wma:WM2015_57"/>
<protein>
    <recommendedName>
        <fullName evidence="1">DUF306 domain-containing protein</fullName>
    </recommendedName>
</protein>
<gene>
    <name evidence="2" type="ORF">WM2015_57</name>
</gene>
<dbReference type="InterPro" id="IPR005184">
    <property type="entry name" value="DUF306_Meta_HslJ"/>
</dbReference>
<dbReference type="STRING" id="1579979.WM2015_57"/>
<dbReference type="PROSITE" id="PS51257">
    <property type="entry name" value="PROKAR_LIPOPROTEIN"/>
    <property type="match status" value="1"/>
</dbReference>
<keyword evidence="3" id="KW-1185">Reference proteome</keyword>
<dbReference type="Proteomes" id="UP000066624">
    <property type="component" value="Chromosome"/>
</dbReference>
<dbReference type="PATRIC" id="fig|1579979.3.peg.59"/>
<proteinExistence type="predicted"/>
<dbReference type="Pfam" id="PF09619">
    <property type="entry name" value="YscW"/>
    <property type="match status" value="1"/>
</dbReference>
<dbReference type="PANTHER" id="PTHR35535:SF1">
    <property type="entry name" value="HEAT SHOCK PROTEIN HSLJ"/>
    <property type="match status" value="1"/>
</dbReference>
<dbReference type="PANTHER" id="PTHR35535">
    <property type="entry name" value="HEAT SHOCK PROTEIN HSLJ"/>
    <property type="match status" value="1"/>
</dbReference>
<organism evidence="2 3">
    <name type="scientific">Wenzhouxiangella marina</name>
    <dbReference type="NCBI Taxonomy" id="1579979"/>
    <lineage>
        <taxon>Bacteria</taxon>
        <taxon>Pseudomonadati</taxon>
        <taxon>Pseudomonadota</taxon>
        <taxon>Gammaproteobacteria</taxon>
        <taxon>Chromatiales</taxon>
        <taxon>Wenzhouxiangellaceae</taxon>
        <taxon>Wenzhouxiangella</taxon>
    </lineage>
</organism>
<dbReference type="OrthoDB" id="5348860at2"/>
<sequence>MMYRAAWISLCALALIACDAREAPMEGDAQSSASGPVIVGELFYPERIALPPDAELVLEVRDAATADQALLLLSRRPLEGRQVPIAFELTLPELAEVGQAVFRAGLVAPGGLLRVTEAVPVSAEVDVLTLSNLRAYTLPGPAFGSSWRCGDQRFLFGPLGEQQYLVAAGQSFELLADGDAYRSADGTVAFRIDGDTARLERGDGDPLSCRRLPDLDRLSYSPWRVIEIEGEPVASEGAPNMSFDADEASIAGGAGCNRYRGAINAEGKRLRIGPVTSTLMACPDDGRGDQERRFLAALGRVDDHRVSEDGRLLLLSGDQAVIVAEPLR</sequence>
<name>A0A0K0XRX8_9GAMM</name>